<dbReference type="AlphaFoldDB" id="A0A5B7CQS3"/>
<keyword evidence="2" id="KW-1185">Reference proteome</keyword>
<accession>A0A5B7CQS3</accession>
<name>A0A5B7CQS3_PORTR</name>
<protein>
    <submittedName>
        <fullName evidence="1">Uncharacterized protein</fullName>
    </submittedName>
</protein>
<gene>
    <name evidence="1" type="ORF">E2C01_004534</name>
</gene>
<proteinExistence type="predicted"/>
<dbReference type="Proteomes" id="UP000324222">
    <property type="component" value="Unassembled WGS sequence"/>
</dbReference>
<evidence type="ECO:0000313" key="1">
    <source>
        <dbReference type="EMBL" id="MPC11859.1"/>
    </source>
</evidence>
<comment type="caution">
    <text evidence="1">The sequence shown here is derived from an EMBL/GenBank/DDBJ whole genome shotgun (WGS) entry which is preliminary data.</text>
</comment>
<evidence type="ECO:0000313" key="2">
    <source>
        <dbReference type="Proteomes" id="UP000324222"/>
    </source>
</evidence>
<dbReference type="EMBL" id="VSRR010000184">
    <property type="protein sequence ID" value="MPC11859.1"/>
    <property type="molecule type" value="Genomic_DNA"/>
</dbReference>
<sequence length="114" mass="12971">MICGRDRLHPRQRVRTLHPAVLTESLLLNAGSWVVMIRVTSKLFISDSTPAPPAAPETADNACHLVLYKEVLFGKLGLELWSRQRESSVDDNGTRIVDINKILVLFVRYLEFRK</sequence>
<organism evidence="1 2">
    <name type="scientific">Portunus trituberculatus</name>
    <name type="common">Swimming crab</name>
    <name type="synonym">Neptunus trituberculatus</name>
    <dbReference type="NCBI Taxonomy" id="210409"/>
    <lineage>
        <taxon>Eukaryota</taxon>
        <taxon>Metazoa</taxon>
        <taxon>Ecdysozoa</taxon>
        <taxon>Arthropoda</taxon>
        <taxon>Crustacea</taxon>
        <taxon>Multicrustacea</taxon>
        <taxon>Malacostraca</taxon>
        <taxon>Eumalacostraca</taxon>
        <taxon>Eucarida</taxon>
        <taxon>Decapoda</taxon>
        <taxon>Pleocyemata</taxon>
        <taxon>Brachyura</taxon>
        <taxon>Eubrachyura</taxon>
        <taxon>Portunoidea</taxon>
        <taxon>Portunidae</taxon>
        <taxon>Portuninae</taxon>
        <taxon>Portunus</taxon>
    </lineage>
</organism>
<reference evidence="1 2" key="1">
    <citation type="submission" date="2019-05" db="EMBL/GenBank/DDBJ databases">
        <title>Another draft genome of Portunus trituberculatus and its Hox gene families provides insights of decapod evolution.</title>
        <authorList>
            <person name="Jeong J.-H."/>
            <person name="Song I."/>
            <person name="Kim S."/>
            <person name="Choi T."/>
            <person name="Kim D."/>
            <person name="Ryu S."/>
            <person name="Kim W."/>
        </authorList>
    </citation>
    <scope>NUCLEOTIDE SEQUENCE [LARGE SCALE GENOMIC DNA]</scope>
    <source>
        <tissue evidence="1">Muscle</tissue>
    </source>
</reference>